<comment type="caution">
    <text evidence="1">The sequence shown here is derived from an EMBL/GenBank/DDBJ whole genome shotgun (WGS) entry which is preliminary data.</text>
</comment>
<accession>A0ACB8Y309</accession>
<gene>
    <name evidence="1" type="ORF">L6452_37730</name>
</gene>
<keyword evidence="2" id="KW-1185">Reference proteome</keyword>
<organism evidence="1 2">
    <name type="scientific">Arctium lappa</name>
    <name type="common">Greater burdock</name>
    <name type="synonym">Lappa major</name>
    <dbReference type="NCBI Taxonomy" id="4217"/>
    <lineage>
        <taxon>Eukaryota</taxon>
        <taxon>Viridiplantae</taxon>
        <taxon>Streptophyta</taxon>
        <taxon>Embryophyta</taxon>
        <taxon>Tracheophyta</taxon>
        <taxon>Spermatophyta</taxon>
        <taxon>Magnoliopsida</taxon>
        <taxon>eudicotyledons</taxon>
        <taxon>Gunneridae</taxon>
        <taxon>Pentapetalae</taxon>
        <taxon>asterids</taxon>
        <taxon>campanulids</taxon>
        <taxon>Asterales</taxon>
        <taxon>Asteraceae</taxon>
        <taxon>Carduoideae</taxon>
        <taxon>Cardueae</taxon>
        <taxon>Arctiinae</taxon>
        <taxon>Arctium</taxon>
    </lineage>
</organism>
<reference evidence="1 2" key="2">
    <citation type="journal article" date="2022" name="Mol. Ecol. Resour.">
        <title>The genomes of chicory, endive, great burdock and yacon provide insights into Asteraceae paleo-polyploidization history and plant inulin production.</title>
        <authorList>
            <person name="Fan W."/>
            <person name="Wang S."/>
            <person name="Wang H."/>
            <person name="Wang A."/>
            <person name="Jiang F."/>
            <person name="Liu H."/>
            <person name="Zhao H."/>
            <person name="Xu D."/>
            <person name="Zhang Y."/>
        </authorList>
    </citation>
    <scope>NUCLEOTIDE SEQUENCE [LARGE SCALE GENOMIC DNA]</scope>
    <source>
        <strain evidence="2">cv. Niubang</strain>
    </source>
</reference>
<proteinExistence type="predicted"/>
<evidence type="ECO:0000313" key="1">
    <source>
        <dbReference type="EMBL" id="KAI3678438.1"/>
    </source>
</evidence>
<protein>
    <submittedName>
        <fullName evidence="1">Uncharacterized protein</fullName>
    </submittedName>
</protein>
<sequence length="357" mass="39576">MLKPSILPTKIPHKRQFFWLLACPLPFHSRSSTFIFRISVSDVFLSVDVLFIALQIVSKMFSASMNRGAISDHLLRCFDVVLIALLIMSKMLLALVNRDVSGDRIFVGKLNMGKNYPTVSDEYNKAVDEARMKLKELFVEKGCAPLMLRLAFHSAATFDVNTKTGGPFGTLRIKAEQSHAANNGLVIGIDLLEPLKQQFPIISFADFYQLAGVAAVEVTGGPNITFHPGRPDKDEPPLEGRLPNPSQGKEHLRDVFVKTMGLSDEDIVALSGGHTLGSCHKERSGFEGQWTSNPLVFDNSYFKELLAGEKEGLIQLPTDKALLDDPVFRPLVEKFAADQDAFFKAYAESHMKFSELG</sequence>
<dbReference type="EMBL" id="CM042060">
    <property type="protein sequence ID" value="KAI3678438.1"/>
    <property type="molecule type" value="Genomic_DNA"/>
</dbReference>
<reference evidence="2" key="1">
    <citation type="journal article" date="2022" name="Mol. Ecol. Resour.">
        <title>The genomes of chicory, endive, great burdock and yacon provide insights into Asteraceae palaeo-polyploidization history and plant inulin production.</title>
        <authorList>
            <person name="Fan W."/>
            <person name="Wang S."/>
            <person name="Wang H."/>
            <person name="Wang A."/>
            <person name="Jiang F."/>
            <person name="Liu H."/>
            <person name="Zhao H."/>
            <person name="Xu D."/>
            <person name="Zhang Y."/>
        </authorList>
    </citation>
    <scope>NUCLEOTIDE SEQUENCE [LARGE SCALE GENOMIC DNA]</scope>
    <source>
        <strain evidence="2">cv. Niubang</strain>
    </source>
</reference>
<evidence type="ECO:0000313" key="2">
    <source>
        <dbReference type="Proteomes" id="UP001055879"/>
    </source>
</evidence>
<dbReference type="Proteomes" id="UP001055879">
    <property type="component" value="Linkage Group LG14"/>
</dbReference>
<name>A0ACB8Y309_ARCLA</name>